<gene>
    <name evidence="1" type="ORF">AArcMg_1485</name>
</gene>
<evidence type="ECO:0000313" key="2">
    <source>
        <dbReference type="Proteomes" id="UP000258613"/>
    </source>
</evidence>
<keyword evidence="2" id="KW-1185">Reference proteome</keyword>
<accession>A0A346PPQ3</accession>
<organism evidence="1 2">
    <name type="scientific">Natrarchaeobaculum sulfurireducens</name>
    <dbReference type="NCBI Taxonomy" id="2044521"/>
    <lineage>
        <taxon>Archaea</taxon>
        <taxon>Methanobacteriati</taxon>
        <taxon>Methanobacteriota</taxon>
        <taxon>Stenosarchaea group</taxon>
        <taxon>Halobacteria</taxon>
        <taxon>Halobacteriales</taxon>
        <taxon>Natrialbaceae</taxon>
        <taxon>Natrarchaeobaculum</taxon>
    </lineage>
</organism>
<reference evidence="2" key="1">
    <citation type="submission" date="2018-02" db="EMBL/GenBank/DDBJ databases">
        <title>Phenotypic and genomic properties of facultatively anaerobic sulfur-reducing natronoarchaea from hypersaline soda lakes.</title>
        <authorList>
            <person name="Sorokin D.Y."/>
            <person name="Kublanov I.V."/>
            <person name="Roman P."/>
            <person name="Sinninghe Damste J.S."/>
            <person name="Golyshin P.N."/>
            <person name="Rojo D."/>
            <person name="Ciordia S."/>
            <person name="Mena M.D.C."/>
            <person name="Ferrer M."/>
            <person name="Messina E."/>
            <person name="Smedile F."/>
            <person name="La Spada G."/>
            <person name="La Cono V."/>
            <person name="Yakimov M.M."/>
        </authorList>
    </citation>
    <scope>NUCLEOTIDE SEQUENCE [LARGE SCALE GENOMIC DNA]</scope>
    <source>
        <strain evidence="2">AArc-Mg</strain>
    </source>
</reference>
<protein>
    <submittedName>
        <fullName evidence="1">Uncharacterized protein</fullName>
    </submittedName>
</protein>
<dbReference type="Proteomes" id="UP000258613">
    <property type="component" value="Chromosome"/>
</dbReference>
<sequence length="116" mass="13137">MTNHGETVEHEWVADASFDTDYNLDVDESEIETQQLKAVISNPSDEAFKRLEGRGSTPEYELTVPSDADVQVDREGRPDRFRVRGDYCEVAEVRHDKHPMADMEKKTVVVAGLDGR</sequence>
<proteinExistence type="predicted"/>
<dbReference type="KEGG" id="nag:AArcMg_1485"/>
<dbReference type="AlphaFoldDB" id="A0A346PPQ3"/>
<dbReference type="EMBL" id="CP027033">
    <property type="protein sequence ID" value="AXR81498.1"/>
    <property type="molecule type" value="Genomic_DNA"/>
</dbReference>
<evidence type="ECO:0000313" key="1">
    <source>
        <dbReference type="EMBL" id="AXR81498.1"/>
    </source>
</evidence>
<name>A0A346PPQ3_9EURY</name>